<dbReference type="EMBL" id="WTXG01000001">
    <property type="protein sequence ID" value="KAI0308374.1"/>
    <property type="molecule type" value="Genomic_DNA"/>
</dbReference>
<comment type="caution">
    <text evidence="2">The sequence shown here is derived from an EMBL/GenBank/DDBJ whole genome shotgun (WGS) entry which is preliminary data.</text>
</comment>
<gene>
    <name evidence="2" type="ORF">B0F90DRAFT_1682241</name>
</gene>
<evidence type="ECO:0000313" key="2">
    <source>
        <dbReference type="EMBL" id="KAI0308374.1"/>
    </source>
</evidence>
<evidence type="ECO:0000256" key="1">
    <source>
        <dbReference type="SAM" id="MobiDB-lite"/>
    </source>
</evidence>
<name>A0AAD4MHU2_9AGAM</name>
<feature type="compositionally biased region" description="Basic residues" evidence="1">
    <location>
        <begin position="39"/>
        <end position="50"/>
    </location>
</feature>
<reference evidence="2" key="1">
    <citation type="journal article" date="2022" name="New Phytol.">
        <title>Evolutionary transition to the ectomycorrhizal habit in the genomes of a hyperdiverse lineage of mushroom-forming fungi.</title>
        <authorList>
            <person name="Looney B."/>
            <person name="Miyauchi S."/>
            <person name="Morin E."/>
            <person name="Drula E."/>
            <person name="Courty P.E."/>
            <person name="Kohler A."/>
            <person name="Kuo A."/>
            <person name="LaButti K."/>
            <person name="Pangilinan J."/>
            <person name="Lipzen A."/>
            <person name="Riley R."/>
            <person name="Andreopoulos W."/>
            <person name="He G."/>
            <person name="Johnson J."/>
            <person name="Nolan M."/>
            <person name="Tritt A."/>
            <person name="Barry K.W."/>
            <person name="Grigoriev I.V."/>
            <person name="Nagy L.G."/>
            <person name="Hibbett D."/>
            <person name="Henrissat B."/>
            <person name="Matheny P.B."/>
            <person name="Labbe J."/>
            <person name="Martin F.M."/>
        </authorList>
    </citation>
    <scope>NUCLEOTIDE SEQUENCE</scope>
    <source>
        <strain evidence="2">BPL690</strain>
    </source>
</reference>
<protein>
    <submittedName>
        <fullName evidence="2">Uncharacterized protein</fullName>
    </submittedName>
</protein>
<sequence length="88" mass="9661">MGCIPSKRGVLDQFDGHGRTMPIGRTSKKTRTGMPLKPPKYRVPKPKKRGPASPVIPVDAPPWVTGHAVMSVHQDAKTGEVYLTEKCR</sequence>
<feature type="region of interest" description="Disordered" evidence="1">
    <location>
        <begin position="1"/>
        <end position="59"/>
    </location>
</feature>
<dbReference type="AlphaFoldDB" id="A0AAD4MHU2"/>
<keyword evidence="3" id="KW-1185">Reference proteome</keyword>
<organism evidence="2 3">
    <name type="scientific">Multifurca ochricompacta</name>
    <dbReference type="NCBI Taxonomy" id="376703"/>
    <lineage>
        <taxon>Eukaryota</taxon>
        <taxon>Fungi</taxon>
        <taxon>Dikarya</taxon>
        <taxon>Basidiomycota</taxon>
        <taxon>Agaricomycotina</taxon>
        <taxon>Agaricomycetes</taxon>
        <taxon>Russulales</taxon>
        <taxon>Russulaceae</taxon>
        <taxon>Multifurca</taxon>
    </lineage>
</organism>
<dbReference type="Proteomes" id="UP001203297">
    <property type="component" value="Unassembled WGS sequence"/>
</dbReference>
<proteinExistence type="predicted"/>
<accession>A0AAD4MHU2</accession>
<evidence type="ECO:0000313" key="3">
    <source>
        <dbReference type="Proteomes" id="UP001203297"/>
    </source>
</evidence>